<evidence type="ECO:0000256" key="1">
    <source>
        <dbReference type="SAM" id="MobiDB-lite"/>
    </source>
</evidence>
<evidence type="ECO:0000313" key="2">
    <source>
        <dbReference type="EMBL" id="EGD83231.1"/>
    </source>
</evidence>
<dbReference type="GeneID" id="16076175"/>
<reference evidence="2" key="1">
    <citation type="submission" date="2009-08" db="EMBL/GenBank/DDBJ databases">
        <title>Annotation of Salpingoeca rosetta.</title>
        <authorList>
            <consortium name="The Broad Institute Genome Sequencing Platform"/>
            <person name="Russ C."/>
            <person name="Cuomo C."/>
            <person name="Burger G."/>
            <person name="Gray M.W."/>
            <person name="Holland P.W.H."/>
            <person name="King N."/>
            <person name="Lang F.B.F."/>
            <person name="Roger A.J."/>
            <person name="Ruiz-Trillo I."/>
            <person name="Young S.K."/>
            <person name="Zeng Q."/>
            <person name="Gargeya S."/>
            <person name="Alvarado L."/>
            <person name="Berlin A."/>
            <person name="Chapman S.B."/>
            <person name="Chen Z."/>
            <person name="Freedman E."/>
            <person name="Gellesch M."/>
            <person name="Goldberg J."/>
            <person name="Griggs A."/>
            <person name="Gujja S."/>
            <person name="Heilman E."/>
            <person name="Heiman D."/>
            <person name="Howarth C."/>
            <person name="Mehta T."/>
            <person name="Neiman D."/>
            <person name="Pearson M."/>
            <person name="Roberts A."/>
            <person name="Saif S."/>
            <person name="Shea T."/>
            <person name="Shenoy N."/>
            <person name="Sisk P."/>
            <person name="Stolte C."/>
            <person name="Sykes S."/>
            <person name="White J."/>
            <person name="Yandava C."/>
            <person name="Haas B."/>
            <person name="Nusbaum C."/>
            <person name="Birren B."/>
        </authorList>
    </citation>
    <scope>NUCLEOTIDE SEQUENCE [LARGE SCALE GENOMIC DNA]</scope>
    <source>
        <strain evidence="2">ATCC 50818</strain>
    </source>
</reference>
<feature type="compositionally biased region" description="Low complexity" evidence="1">
    <location>
        <begin position="18"/>
        <end position="28"/>
    </location>
</feature>
<dbReference type="AlphaFoldDB" id="F2U5L5"/>
<feature type="compositionally biased region" description="Basic and acidic residues" evidence="1">
    <location>
        <begin position="1"/>
        <end position="17"/>
    </location>
</feature>
<feature type="region of interest" description="Disordered" evidence="1">
    <location>
        <begin position="1"/>
        <end position="42"/>
    </location>
</feature>
<dbReference type="EMBL" id="GL832962">
    <property type="protein sequence ID" value="EGD83231.1"/>
    <property type="molecule type" value="Genomic_DNA"/>
</dbReference>
<dbReference type="Proteomes" id="UP000007799">
    <property type="component" value="Unassembled WGS sequence"/>
</dbReference>
<proteinExistence type="predicted"/>
<dbReference type="InParanoid" id="F2U5L5"/>
<protein>
    <submittedName>
        <fullName evidence="2">Uncharacterized protein</fullName>
    </submittedName>
</protein>
<sequence>MGCGQSKDEDLRDENIRSRAPTSRAAASQPVTPATHHQQRPDRIAAVIDRSEERARQEEDLQQQLEDAMMNTHRGYESDDEDEDDVMDRRARVLEATVQQPPSVPRSTITDAAAVMAEPLRLMPDVPEDVLGQMQEVQSNALTSAGVKPRAETINMSTRLV</sequence>
<organism evidence="3">
    <name type="scientific">Salpingoeca rosetta (strain ATCC 50818 / BSB-021)</name>
    <dbReference type="NCBI Taxonomy" id="946362"/>
    <lineage>
        <taxon>Eukaryota</taxon>
        <taxon>Choanoflagellata</taxon>
        <taxon>Craspedida</taxon>
        <taxon>Salpingoecidae</taxon>
        <taxon>Salpingoeca</taxon>
    </lineage>
</organism>
<evidence type="ECO:0000313" key="3">
    <source>
        <dbReference type="Proteomes" id="UP000007799"/>
    </source>
</evidence>
<gene>
    <name evidence="2" type="ORF">PTSG_03863</name>
</gene>
<accession>F2U5L5</accession>
<name>F2U5L5_SALR5</name>
<keyword evidence="3" id="KW-1185">Reference proteome</keyword>
<dbReference type="RefSeq" id="XP_004995595.1">
    <property type="nucleotide sequence ID" value="XM_004995538.1"/>
</dbReference>
<dbReference type="KEGG" id="sre:PTSG_03863"/>
<feature type="region of interest" description="Disordered" evidence="1">
    <location>
        <begin position="142"/>
        <end position="161"/>
    </location>
</feature>